<feature type="transmembrane region" description="Helical" evidence="1">
    <location>
        <begin position="110"/>
        <end position="129"/>
    </location>
</feature>
<feature type="transmembrane region" description="Helical" evidence="1">
    <location>
        <begin position="161"/>
        <end position="178"/>
    </location>
</feature>
<feature type="transmembrane region" description="Helical" evidence="1">
    <location>
        <begin position="352"/>
        <end position="369"/>
    </location>
</feature>
<feature type="transmembrane region" description="Helical" evidence="1">
    <location>
        <begin position="381"/>
        <end position="399"/>
    </location>
</feature>
<organism evidence="2">
    <name type="scientific">hydrocarbon metagenome</name>
    <dbReference type="NCBI Taxonomy" id="938273"/>
    <lineage>
        <taxon>unclassified sequences</taxon>
        <taxon>metagenomes</taxon>
        <taxon>ecological metagenomes</taxon>
    </lineage>
</organism>
<comment type="caution">
    <text evidence="2">The sequence shown here is derived from an EMBL/GenBank/DDBJ whole genome shotgun (WGS) entry which is preliminary data.</text>
</comment>
<protein>
    <submittedName>
        <fullName evidence="2">Uncharacterized protein</fullName>
    </submittedName>
</protein>
<accession>A0A0W8FSC1</accession>
<evidence type="ECO:0000256" key="1">
    <source>
        <dbReference type="SAM" id="Phobius"/>
    </source>
</evidence>
<keyword evidence="1" id="KW-0812">Transmembrane</keyword>
<feature type="transmembrane region" description="Helical" evidence="1">
    <location>
        <begin position="135"/>
        <end position="154"/>
    </location>
</feature>
<evidence type="ECO:0000313" key="2">
    <source>
        <dbReference type="EMBL" id="KUG23673.1"/>
    </source>
</evidence>
<dbReference type="AlphaFoldDB" id="A0A0W8FSC1"/>
<dbReference type="EMBL" id="LNQE01000890">
    <property type="protein sequence ID" value="KUG23673.1"/>
    <property type="molecule type" value="Genomic_DNA"/>
</dbReference>
<name>A0A0W8FSC1_9ZZZZ</name>
<proteinExistence type="predicted"/>
<keyword evidence="1" id="KW-0472">Membrane</keyword>
<gene>
    <name evidence="2" type="ORF">ASZ90_006479</name>
</gene>
<sequence length="584" mass="67498">MKQLYSLWCSCNAGRVIQSKIFKRLIKEIMALRELSSNKHELSESTSLKIFFQFFNRWNGFDLLVALICVASFCCSWIESIVNYDNLHWGSAYLSALDLKRGAIPHSQALVFYGFFQTWFHSIALTVFGEKLMSVGIMTGLFYSLTLFLSYRVFLRFMPKHLSFIAVLFIFLIHPYIFYPAPNYFMYTFQLLALIFFLKYSENRFYGFWAGFFISMSLLSRYSSFIAILPPFIILLGWEFFTIQGTKKRIIEKTAIVSSGLIIPLIVFAVYLAMNSALGNFFYQMGITSKIWGKVDSAGTYLNFLASIFQINESYASDLRGKLFTLILIVCLFIILREGIKKIFNNPAKSAYANHNIAAVCLVTVFGYLNSLHIYETFRLVNGASLGVGVAVFVFYNIFTETIKPVKYLIVFSAVLLCLYLSTTVFFSKTTSSYYPWKQDVLFHNGVTNKNIAIFKGKLLTKEYNDFYQEVFDTIAPYRKSCYIINYTSDVVAFLINDLPRIQIAPIYFKWLDDVSKQAEIVDRNQAVILSYKALDLPNYKIIFNKKWPAEIPWMESDYLFIYAPKQCSNDMEVSSGYFDLRNH</sequence>
<feature type="transmembrane region" description="Helical" evidence="1">
    <location>
        <begin position="406"/>
        <end position="427"/>
    </location>
</feature>
<feature type="transmembrane region" description="Helical" evidence="1">
    <location>
        <begin position="323"/>
        <end position="340"/>
    </location>
</feature>
<feature type="transmembrane region" description="Helical" evidence="1">
    <location>
        <begin position="222"/>
        <end position="241"/>
    </location>
</feature>
<keyword evidence="1" id="KW-1133">Transmembrane helix</keyword>
<feature type="transmembrane region" description="Helical" evidence="1">
    <location>
        <begin position="184"/>
        <end position="201"/>
    </location>
</feature>
<reference evidence="2" key="1">
    <citation type="journal article" date="2015" name="Proc. Natl. Acad. Sci. U.S.A.">
        <title>Networks of energetic and metabolic interactions define dynamics in microbial communities.</title>
        <authorList>
            <person name="Embree M."/>
            <person name="Liu J.K."/>
            <person name="Al-Bassam M.M."/>
            <person name="Zengler K."/>
        </authorList>
    </citation>
    <scope>NUCLEOTIDE SEQUENCE</scope>
</reference>
<feature type="transmembrane region" description="Helical" evidence="1">
    <location>
        <begin position="261"/>
        <end position="283"/>
    </location>
</feature>